<keyword evidence="2" id="KW-1185">Reference proteome</keyword>
<dbReference type="Proteomes" id="UP000060487">
    <property type="component" value="Unassembled WGS sequence"/>
</dbReference>
<dbReference type="EMBL" id="LNQR01000115">
    <property type="protein sequence ID" value="KWT78406.1"/>
    <property type="molecule type" value="Genomic_DNA"/>
</dbReference>
<accession>A0ABR5SC52</accession>
<evidence type="ECO:0000313" key="2">
    <source>
        <dbReference type="Proteomes" id="UP000060487"/>
    </source>
</evidence>
<sequence length="60" mass="6761">MCPYFEMSGKSCDTVQACSIGCFDCDNLNMCQSKTYEVCPVYVRSLFTKNVRNDPEFAAV</sequence>
<organism evidence="1 2">
    <name type="scientific">Candidatus Magnetominusculus xianensis</name>
    <dbReference type="NCBI Taxonomy" id="1748249"/>
    <lineage>
        <taxon>Bacteria</taxon>
        <taxon>Pseudomonadati</taxon>
        <taxon>Nitrospirota</taxon>
        <taxon>Nitrospiria</taxon>
        <taxon>Nitrospirales</taxon>
        <taxon>Nitrospiraceae</taxon>
        <taxon>Candidatus Magnetominusculus</taxon>
    </lineage>
</organism>
<gene>
    <name evidence="1" type="ORF">ASN18_2814</name>
</gene>
<reference evidence="1 2" key="1">
    <citation type="submission" date="2015-11" db="EMBL/GenBank/DDBJ databases">
        <authorList>
            <person name="Lin W."/>
        </authorList>
    </citation>
    <scope>NUCLEOTIDE SEQUENCE [LARGE SCALE GENOMIC DNA]</scope>
    <source>
        <strain evidence="1 2">HCH-1</strain>
    </source>
</reference>
<evidence type="ECO:0000313" key="1">
    <source>
        <dbReference type="EMBL" id="KWT78406.1"/>
    </source>
</evidence>
<name>A0ABR5SC52_9BACT</name>
<comment type="caution">
    <text evidence="1">The sequence shown here is derived from an EMBL/GenBank/DDBJ whole genome shotgun (WGS) entry which is preliminary data.</text>
</comment>
<protein>
    <submittedName>
        <fullName evidence="1">Uncharacterized protein</fullName>
    </submittedName>
</protein>
<proteinExistence type="predicted"/>